<dbReference type="AlphaFoldDB" id="A0A1S3D444"/>
<dbReference type="SUPFAM" id="SSF56281">
    <property type="entry name" value="Metallo-hydrolase/oxidoreductase"/>
    <property type="match status" value="1"/>
</dbReference>
<dbReference type="GO" id="GO:0006398">
    <property type="term" value="P:mRNA 3'-end processing by stem-loop binding and cleavage"/>
    <property type="evidence" value="ECO:0007669"/>
    <property type="project" value="TreeGrafter"/>
</dbReference>
<dbReference type="STRING" id="121845.A0A1S3D444"/>
<dbReference type="GO" id="GO:0004521">
    <property type="term" value="F:RNA endonuclease activity"/>
    <property type="evidence" value="ECO:0007669"/>
    <property type="project" value="TreeGrafter"/>
</dbReference>
<dbReference type="KEGG" id="dci:103511056"/>
<dbReference type="InterPro" id="IPR001279">
    <property type="entry name" value="Metallo-B-lactamas"/>
</dbReference>
<dbReference type="OMA" id="MLISHNI"/>
<dbReference type="Gene3D" id="3.60.15.10">
    <property type="entry name" value="Ribonuclease Z/Hydroxyacylglutathione hydrolase-like"/>
    <property type="match status" value="1"/>
</dbReference>
<dbReference type="Proteomes" id="UP000079169">
    <property type="component" value="Unplaced"/>
</dbReference>
<evidence type="ECO:0000313" key="2">
    <source>
        <dbReference type="Proteomes" id="UP000079169"/>
    </source>
</evidence>
<evidence type="ECO:0000259" key="1">
    <source>
        <dbReference type="Pfam" id="PF16661"/>
    </source>
</evidence>
<protein>
    <submittedName>
        <fullName evidence="3">Cleavage and polyadenylation specificity factor 73-like</fullName>
    </submittedName>
</protein>
<dbReference type="GO" id="GO:0004534">
    <property type="term" value="F:5'-3' RNA exonuclease activity"/>
    <property type="evidence" value="ECO:0007669"/>
    <property type="project" value="TreeGrafter"/>
</dbReference>
<dbReference type="Pfam" id="PF16661">
    <property type="entry name" value="Lactamase_B_6"/>
    <property type="match status" value="1"/>
</dbReference>
<keyword evidence="2" id="KW-1185">Reference proteome</keyword>
<reference evidence="3" key="1">
    <citation type="submission" date="2025-08" db="UniProtKB">
        <authorList>
            <consortium name="RefSeq"/>
        </authorList>
    </citation>
    <scope>IDENTIFICATION</scope>
</reference>
<dbReference type="InterPro" id="IPR050698">
    <property type="entry name" value="MBL"/>
</dbReference>
<dbReference type="GeneID" id="103511056"/>
<dbReference type="PaxDb" id="121845-A0A1S3D444"/>
<gene>
    <name evidence="3" type="primary">LOC103511056</name>
</gene>
<dbReference type="GO" id="GO:0005847">
    <property type="term" value="C:mRNA cleavage and polyadenylation specificity factor complex"/>
    <property type="evidence" value="ECO:0007669"/>
    <property type="project" value="TreeGrafter"/>
</dbReference>
<dbReference type="PANTHER" id="PTHR11203">
    <property type="entry name" value="CLEAVAGE AND POLYADENYLATION SPECIFICITY FACTOR FAMILY MEMBER"/>
    <property type="match status" value="1"/>
</dbReference>
<dbReference type="RefSeq" id="XP_008473990.1">
    <property type="nucleotide sequence ID" value="XM_008475768.2"/>
</dbReference>
<accession>A0A1S3D444</accession>
<name>A0A1S3D444_DIACI</name>
<dbReference type="PANTHER" id="PTHR11203:SF11">
    <property type="entry name" value="CLEAVAGE AND POLYADENYLATION SPECIFICITY FACTOR SUBUNIT 3"/>
    <property type="match status" value="1"/>
</dbReference>
<sequence>MTHATKAIYRWLLSDYIKVSNISTEQMLYTESDLEKSMDKIETINFHEEKDVNGIKFSAYNAGHVLGAAMFLIEIAGVKVC</sequence>
<feature type="domain" description="Metallo-beta-lactamase" evidence="1">
    <location>
        <begin position="3"/>
        <end position="74"/>
    </location>
</feature>
<evidence type="ECO:0000313" key="3">
    <source>
        <dbReference type="RefSeq" id="XP_008473990.1"/>
    </source>
</evidence>
<dbReference type="InterPro" id="IPR036866">
    <property type="entry name" value="RibonucZ/Hydroxyglut_hydro"/>
</dbReference>
<proteinExistence type="predicted"/>
<organism evidence="2 3">
    <name type="scientific">Diaphorina citri</name>
    <name type="common">Asian citrus psyllid</name>
    <dbReference type="NCBI Taxonomy" id="121845"/>
    <lineage>
        <taxon>Eukaryota</taxon>
        <taxon>Metazoa</taxon>
        <taxon>Ecdysozoa</taxon>
        <taxon>Arthropoda</taxon>
        <taxon>Hexapoda</taxon>
        <taxon>Insecta</taxon>
        <taxon>Pterygota</taxon>
        <taxon>Neoptera</taxon>
        <taxon>Paraneoptera</taxon>
        <taxon>Hemiptera</taxon>
        <taxon>Sternorrhyncha</taxon>
        <taxon>Psylloidea</taxon>
        <taxon>Psyllidae</taxon>
        <taxon>Diaphorininae</taxon>
        <taxon>Diaphorina</taxon>
    </lineage>
</organism>
<dbReference type="GO" id="GO:0003723">
    <property type="term" value="F:RNA binding"/>
    <property type="evidence" value="ECO:0007669"/>
    <property type="project" value="TreeGrafter"/>
</dbReference>